<sequence>MGFMQILGLFWIPLISCSSWYCGTDIFTGILSFTAVTVADKYAIDSVNMCCYLHDGCYESKQGREYCDEAFCRCLHDYFQRPSHGAIAARNTTATKKFVEEVCDLVRHFGEGPYNDKGSWFSLKALAKWMSSKLRLKKNSY</sequence>
<keyword evidence="2" id="KW-1185">Reference proteome</keyword>
<evidence type="ECO:0000256" key="1">
    <source>
        <dbReference type="SAM" id="SignalP"/>
    </source>
</evidence>
<name>A0A158R5W6_9BILA</name>
<protein>
    <submittedName>
        <fullName evidence="3">Phospholipase A2</fullName>
    </submittedName>
</protein>
<keyword evidence="1" id="KW-0732">Signal</keyword>
<evidence type="ECO:0000313" key="2">
    <source>
        <dbReference type="Proteomes" id="UP000046393"/>
    </source>
</evidence>
<feature type="chain" id="PRO_5007631550" evidence="1">
    <location>
        <begin position="18"/>
        <end position="141"/>
    </location>
</feature>
<dbReference type="InterPro" id="IPR036444">
    <property type="entry name" value="PLipase_A2_dom_sf"/>
</dbReference>
<dbReference type="Gene3D" id="1.20.90.10">
    <property type="entry name" value="Phospholipase A2 domain"/>
    <property type="match status" value="1"/>
</dbReference>
<dbReference type="SUPFAM" id="SSF48619">
    <property type="entry name" value="Phospholipase A2, PLA2"/>
    <property type="match status" value="1"/>
</dbReference>
<feature type="signal peptide" evidence="1">
    <location>
        <begin position="1"/>
        <end position="17"/>
    </location>
</feature>
<dbReference type="GO" id="GO:0006644">
    <property type="term" value="P:phospholipid metabolic process"/>
    <property type="evidence" value="ECO:0007669"/>
    <property type="project" value="InterPro"/>
</dbReference>
<dbReference type="InterPro" id="IPR053322">
    <property type="entry name" value="PLA2-like"/>
</dbReference>
<proteinExistence type="predicted"/>
<dbReference type="GO" id="GO:0004623">
    <property type="term" value="F:phospholipase A2 activity"/>
    <property type="evidence" value="ECO:0007669"/>
    <property type="project" value="InterPro"/>
</dbReference>
<dbReference type="GO" id="GO:0050482">
    <property type="term" value="P:arachidonate secretion"/>
    <property type="evidence" value="ECO:0007669"/>
    <property type="project" value="InterPro"/>
</dbReference>
<dbReference type="PANTHER" id="PTHR34228">
    <property type="entry name" value="PROTEIN CBG09474-RELATED"/>
    <property type="match status" value="1"/>
</dbReference>
<evidence type="ECO:0000313" key="3">
    <source>
        <dbReference type="WBParaSite" id="SMUV_0000845201-mRNA-1"/>
    </source>
</evidence>
<organism evidence="2 3">
    <name type="scientific">Syphacia muris</name>
    <dbReference type="NCBI Taxonomy" id="451379"/>
    <lineage>
        <taxon>Eukaryota</taxon>
        <taxon>Metazoa</taxon>
        <taxon>Ecdysozoa</taxon>
        <taxon>Nematoda</taxon>
        <taxon>Chromadorea</taxon>
        <taxon>Rhabditida</taxon>
        <taxon>Spirurina</taxon>
        <taxon>Oxyuridomorpha</taxon>
        <taxon>Oxyuroidea</taxon>
        <taxon>Oxyuridae</taxon>
        <taxon>Syphacia</taxon>
    </lineage>
</organism>
<dbReference type="Proteomes" id="UP000046393">
    <property type="component" value="Unplaced"/>
</dbReference>
<reference evidence="3" key="1">
    <citation type="submission" date="2016-04" db="UniProtKB">
        <authorList>
            <consortium name="WormBaseParasite"/>
        </authorList>
    </citation>
    <scope>IDENTIFICATION</scope>
</reference>
<dbReference type="WBParaSite" id="SMUV_0000845201-mRNA-1">
    <property type="protein sequence ID" value="SMUV_0000845201-mRNA-1"/>
    <property type="gene ID" value="SMUV_0000845201"/>
</dbReference>
<accession>A0A158R5W6</accession>
<dbReference type="AlphaFoldDB" id="A0A158R5W6"/>